<proteinExistence type="predicted"/>
<feature type="non-terminal residue" evidence="2">
    <location>
        <position position="134"/>
    </location>
</feature>
<reference evidence="2" key="1">
    <citation type="submission" date="2014-12" db="EMBL/GenBank/DDBJ databases">
        <title>Insight into the proteome of Arion vulgaris.</title>
        <authorList>
            <person name="Aradska J."/>
            <person name="Bulat T."/>
            <person name="Smidak R."/>
            <person name="Sarate P."/>
            <person name="Gangsoo J."/>
            <person name="Sialana F."/>
            <person name="Bilban M."/>
            <person name="Lubec G."/>
        </authorList>
    </citation>
    <scope>NUCLEOTIDE SEQUENCE</scope>
    <source>
        <tissue evidence="2">Skin</tissue>
    </source>
</reference>
<feature type="compositionally biased region" description="Polar residues" evidence="1">
    <location>
        <begin position="86"/>
        <end position="99"/>
    </location>
</feature>
<feature type="region of interest" description="Disordered" evidence="1">
    <location>
        <begin position="1"/>
        <end position="52"/>
    </location>
</feature>
<evidence type="ECO:0000313" key="2">
    <source>
        <dbReference type="EMBL" id="CEK98228.1"/>
    </source>
</evidence>
<feature type="compositionally biased region" description="Polar residues" evidence="1">
    <location>
        <begin position="1"/>
        <end position="29"/>
    </location>
</feature>
<gene>
    <name evidence="2" type="primary">ORF218137</name>
</gene>
<accession>A0A0B7BZ19</accession>
<dbReference type="AlphaFoldDB" id="A0A0B7BZ19"/>
<protein>
    <submittedName>
        <fullName evidence="2">Uncharacterized protein</fullName>
    </submittedName>
</protein>
<feature type="region of interest" description="Disordered" evidence="1">
    <location>
        <begin position="75"/>
        <end position="99"/>
    </location>
</feature>
<organism evidence="2">
    <name type="scientific">Arion vulgaris</name>
    <dbReference type="NCBI Taxonomy" id="1028688"/>
    <lineage>
        <taxon>Eukaryota</taxon>
        <taxon>Metazoa</taxon>
        <taxon>Spiralia</taxon>
        <taxon>Lophotrochozoa</taxon>
        <taxon>Mollusca</taxon>
        <taxon>Gastropoda</taxon>
        <taxon>Heterobranchia</taxon>
        <taxon>Euthyneura</taxon>
        <taxon>Panpulmonata</taxon>
        <taxon>Eupulmonata</taxon>
        <taxon>Stylommatophora</taxon>
        <taxon>Helicina</taxon>
        <taxon>Arionoidea</taxon>
        <taxon>Arionidae</taxon>
        <taxon>Arion</taxon>
    </lineage>
</organism>
<dbReference type="EMBL" id="HACG01051357">
    <property type="protein sequence ID" value="CEK98228.1"/>
    <property type="molecule type" value="Transcribed_RNA"/>
</dbReference>
<feature type="non-terminal residue" evidence="2">
    <location>
        <position position="1"/>
    </location>
</feature>
<name>A0A0B7BZ19_9EUPU</name>
<evidence type="ECO:0000256" key="1">
    <source>
        <dbReference type="SAM" id="MobiDB-lite"/>
    </source>
</evidence>
<sequence>KLSSHNETNKHSTWSNSDTKPVPQSSSKVSDIRNKLPGGNTPNQTFSDHDDGLIDLTISSDHILNQKTGVLKTHSGNKIQKILGRNKNSSSTRKSWRNTPTVSNKKVIFPKNFVSVCEGGDFPTPLTSFKRKKK</sequence>